<dbReference type="InterPro" id="IPR002220">
    <property type="entry name" value="DapA-like"/>
</dbReference>
<comment type="caution">
    <text evidence="5">The sequence shown here is derived from an EMBL/GenBank/DDBJ whole genome shotgun (WGS) entry which is preliminary data.</text>
</comment>
<protein>
    <submittedName>
        <fullName evidence="5">Dihydrodipicolinate synthase family protein</fullName>
    </submittedName>
</protein>
<dbReference type="Proteomes" id="UP000216207">
    <property type="component" value="Unassembled WGS sequence"/>
</dbReference>
<dbReference type="Gene3D" id="3.20.20.70">
    <property type="entry name" value="Aldolase class I"/>
    <property type="match status" value="1"/>
</dbReference>
<gene>
    <name evidence="5" type="ORF">CHH72_05770</name>
</gene>
<dbReference type="GO" id="GO:0008840">
    <property type="term" value="F:4-hydroxy-tetrahydrodipicolinate synthase activity"/>
    <property type="evidence" value="ECO:0007669"/>
    <property type="project" value="TreeGrafter"/>
</dbReference>
<evidence type="ECO:0000256" key="3">
    <source>
        <dbReference type="PIRSR" id="PIRSR001365-1"/>
    </source>
</evidence>
<dbReference type="SMART" id="SM01130">
    <property type="entry name" value="DHDPS"/>
    <property type="match status" value="1"/>
</dbReference>
<keyword evidence="1 2" id="KW-0456">Lyase</keyword>
<accession>A0A268P1Y8</accession>
<feature type="active site" description="Schiff-base intermediate with substrate" evidence="3">
    <location>
        <position position="165"/>
    </location>
</feature>
<organism evidence="5 6">
    <name type="scientific">Shouchella clausii</name>
    <name type="common">Alkalihalobacillus clausii</name>
    <dbReference type="NCBI Taxonomy" id="79880"/>
    <lineage>
        <taxon>Bacteria</taxon>
        <taxon>Bacillati</taxon>
        <taxon>Bacillota</taxon>
        <taxon>Bacilli</taxon>
        <taxon>Bacillales</taxon>
        <taxon>Bacillaceae</taxon>
        <taxon>Shouchella</taxon>
    </lineage>
</organism>
<reference evidence="5 6" key="1">
    <citation type="submission" date="2017-07" db="EMBL/GenBank/DDBJ databases">
        <title>Isolation and whole genome analysis of endospore-forming bacteria from heroin.</title>
        <authorList>
            <person name="Kalinowski J."/>
            <person name="Ahrens B."/>
            <person name="Al-Dilaimi A."/>
            <person name="Winkler A."/>
            <person name="Wibberg D."/>
            <person name="Schleenbecker U."/>
            <person name="Ruckert C."/>
            <person name="Wolfel R."/>
            <person name="Grass G."/>
        </authorList>
    </citation>
    <scope>NUCLEOTIDE SEQUENCE [LARGE SCALE GENOMIC DNA]</scope>
    <source>
        <strain evidence="5 6">7539</strain>
    </source>
</reference>
<dbReference type="SUPFAM" id="SSF51569">
    <property type="entry name" value="Aldolase"/>
    <property type="match status" value="1"/>
</dbReference>
<dbReference type="RefSeq" id="WP_095326256.1">
    <property type="nucleotide sequence ID" value="NZ_NPCC01000006.1"/>
</dbReference>
<dbReference type="InterPro" id="IPR013785">
    <property type="entry name" value="Aldolase_TIM"/>
</dbReference>
<evidence type="ECO:0000313" key="6">
    <source>
        <dbReference type="Proteomes" id="UP000216207"/>
    </source>
</evidence>
<dbReference type="PANTHER" id="PTHR12128:SF19">
    <property type="entry name" value="5-DEHYDRO-4-DEOXYGLUCARATE DEHYDRATASE 2-RELATED"/>
    <property type="match status" value="1"/>
</dbReference>
<feature type="active site" description="Proton donor/acceptor" evidence="3">
    <location>
        <position position="141"/>
    </location>
</feature>
<dbReference type="PANTHER" id="PTHR12128">
    <property type="entry name" value="DIHYDRODIPICOLINATE SYNTHASE"/>
    <property type="match status" value="1"/>
</dbReference>
<dbReference type="PIRSF" id="PIRSF001365">
    <property type="entry name" value="DHDPS"/>
    <property type="match status" value="1"/>
</dbReference>
<feature type="binding site" evidence="4">
    <location>
        <position position="54"/>
    </location>
    <ligand>
        <name>pyruvate</name>
        <dbReference type="ChEBI" id="CHEBI:15361"/>
    </ligand>
</feature>
<proteinExistence type="inferred from homology"/>
<evidence type="ECO:0000313" key="5">
    <source>
        <dbReference type="EMBL" id="PAE89762.1"/>
    </source>
</evidence>
<sequence>MANKPLAKALETISGIPITPFRKSDGSIDWHHYKETVDRIVDNGIDVIVPCGNTSEFYALSLEEAKEEVRRTVEYVHGRALVVAGIGYATSTAIELGNDAKAAGADAVMIHMPIHPYVTAGGVYAYFRDIIEALDFPSLVYFKDPEISDQVLVDLAPLENLVGVKYAINDLPRFAKVVRSIPEEHQIAWICGTAEKWAPFFWHAGAKGFTSGLVNLLPQKAVEMLEALRNNDNDAVWRIWEDIVPFEDLRAKYNQGNNVVVIKEAMEMLRQNAGVTRAPVNELSNEDKQLVTELLSSWKLLQPTKG</sequence>
<name>A0A268P1Y8_SHOCL</name>
<dbReference type="Pfam" id="PF00701">
    <property type="entry name" value="DHDPS"/>
    <property type="match status" value="1"/>
</dbReference>
<dbReference type="EMBL" id="NPCC01000006">
    <property type="protein sequence ID" value="PAE89762.1"/>
    <property type="molecule type" value="Genomic_DNA"/>
</dbReference>
<evidence type="ECO:0000256" key="2">
    <source>
        <dbReference type="PIRNR" id="PIRNR001365"/>
    </source>
</evidence>
<evidence type="ECO:0000256" key="1">
    <source>
        <dbReference type="ARBA" id="ARBA00023239"/>
    </source>
</evidence>
<evidence type="ECO:0000256" key="4">
    <source>
        <dbReference type="PIRSR" id="PIRSR001365-2"/>
    </source>
</evidence>
<comment type="similarity">
    <text evidence="2">Belongs to the DapA family.</text>
</comment>
<dbReference type="CDD" id="cd00408">
    <property type="entry name" value="DHDPS-like"/>
    <property type="match status" value="1"/>
</dbReference>
<dbReference type="AlphaFoldDB" id="A0A268P1Y8"/>